<dbReference type="Proteomes" id="UP001232755">
    <property type="component" value="Unassembled WGS sequence"/>
</dbReference>
<name>A0ABU0QNU7_9ACTN</name>
<proteinExistence type="predicted"/>
<protein>
    <recommendedName>
        <fullName evidence="2">VanZ-like domain-containing protein</fullName>
    </recommendedName>
</protein>
<keyword evidence="1" id="KW-0472">Membrane</keyword>
<sequence>MIEASVSAVPRLIVSFLIISVLLAVPTAFAAKSRKKPWALRTALAVCLAGIVAVTLLPGNAGLEAGQCDTSLSSRAFTSSSSLLNIALFTPGAFLAVLVFRRPVTVAAAFGLLSGSVELLQSVADTGRACTMTDIAANATGAVLGALAGAAWLFQRRKGLRNPVRDLVWGMGLAALSAAAVAGLIHFRIDSVDVAAMDDQREDFTQSAIAADDWITETAKGIYGSDVRILESSSEKQGTRLRATVNTNRGSLSGWWPERDLERAWSSDTRGDEGSLSQKEVAAAADTYARKWTPKNVAGSKQQIRPIGDGATKAYVVSYRRYSEGVLLPMRLDLTVTTTGRVIGFTARTIADPKLPPVTVDEAKARAVAKGATGLPTESALLLAQKISGEWRPIWLVGSGKEDIAIDAATGERIAKAE</sequence>
<feature type="transmembrane region" description="Helical" evidence="1">
    <location>
        <begin position="12"/>
        <end position="31"/>
    </location>
</feature>
<feature type="domain" description="VanZ-like" evidence="2">
    <location>
        <begin position="79"/>
        <end position="148"/>
    </location>
</feature>
<evidence type="ECO:0000256" key="1">
    <source>
        <dbReference type="SAM" id="Phobius"/>
    </source>
</evidence>
<feature type="transmembrane region" description="Helical" evidence="1">
    <location>
        <begin position="38"/>
        <end position="57"/>
    </location>
</feature>
<evidence type="ECO:0000313" key="4">
    <source>
        <dbReference type="Proteomes" id="UP001232755"/>
    </source>
</evidence>
<keyword evidence="4" id="KW-1185">Reference proteome</keyword>
<keyword evidence="1" id="KW-0812">Transmembrane</keyword>
<dbReference type="EMBL" id="JAUSYP010000001">
    <property type="protein sequence ID" value="MDQ0749064.1"/>
    <property type="molecule type" value="Genomic_DNA"/>
</dbReference>
<evidence type="ECO:0000313" key="3">
    <source>
        <dbReference type="EMBL" id="MDQ0749064.1"/>
    </source>
</evidence>
<feature type="transmembrane region" description="Helical" evidence="1">
    <location>
        <begin position="167"/>
        <end position="187"/>
    </location>
</feature>
<dbReference type="RefSeq" id="WP_307175703.1">
    <property type="nucleotide sequence ID" value="NZ_JAUSYP010000001.1"/>
</dbReference>
<organism evidence="3 4">
    <name type="scientific">Streptomyces africanus</name>
    <dbReference type="NCBI Taxonomy" id="231024"/>
    <lineage>
        <taxon>Bacteria</taxon>
        <taxon>Bacillati</taxon>
        <taxon>Actinomycetota</taxon>
        <taxon>Actinomycetes</taxon>
        <taxon>Kitasatosporales</taxon>
        <taxon>Streptomycetaceae</taxon>
        <taxon>Streptomyces</taxon>
    </lineage>
</organism>
<evidence type="ECO:0000259" key="2">
    <source>
        <dbReference type="Pfam" id="PF04892"/>
    </source>
</evidence>
<feature type="transmembrane region" description="Helical" evidence="1">
    <location>
        <begin position="135"/>
        <end position="155"/>
    </location>
</feature>
<dbReference type="Pfam" id="PF04892">
    <property type="entry name" value="VanZ"/>
    <property type="match status" value="1"/>
</dbReference>
<dbReference type="InterPro" id="IPR006976">
    <property type="entry name" value="VanZ-like"/>
</dbReference>
<comment type="caution">
    <text evidence="3">The sequence shown here is derived from an EMBL/GenBank/DDBJ whole genome shotgun (WGS) entry which is preliminary data.</text>
</comment>
<reference evidence="3 4" key="1">
    <citation type="submission" date="2023-07" db="EMBL/GenBank/DDBJ databases">
        <title>Comparative genomics of wheat-associated soil bacteria to identify genetic determinants of phenazine resistance.</title>
        <authorList>
            <person name="Mouncey N."/>
        </authorList>
    </citation>
    <scope>NUCLEOTIDE SEQUENCE [LARGE SCALE GENOMIC DNA]</scope>
    <source>
        <strain evidence="3 4">B3I12</strain>
    </source>
</reference>
<accession>A0ABU0QNU7</accession>
<keyword evidence="1" id="KW-1133">Transmembrane helix</keyword>
<feature type="transmembrane region" description="Helical" evidence="1">
    <location>
        <begin position="77"/>
        <end position="99"/>
    </location>
</feature>
<gene>
    <name evidence="3" type="ORF">QF034_003295</name>
</gene>